<dbReference type="Pfam" id="PF00106">
    <property type="entry name" value="adh_short"/>
    <property type="match status" value="1"/>
</dbReference>
<evidence type="ECO:0000313" key="5">
    <source>
        <dbReference type="EMBL" id="RFU82107.1"/>
    </source>
</evidence>
<name>A0A395P2F1_TRIAR</name>
<keyword evidence="4" id="KW-0812">Transmembrane</keyword>
<dbReference type="PROSITE" id="PS00061">
    <property type="entry name" value="ADH_SHORT"/>
    <property type="match status" value="1"/>
</dbReference>
<dbReference type="InterPro" id="IPR020904">
    <property type="entry name" value="Sc_DH/Rdtase_CS"/>
</dbReference>
<dbReference type="PRINTS" id="PR00080">
    <property type="entry name" value="SDRFAMILY"/>
</dbReference>
<dbReference type="PRINTS" id="PR00081">
    <property type="entry name" value="GDHRDH"/>
</dbReference>
<dbReference type="PANTHER" id="PTHR44169:SF6">
    <property type="entry name" value="NADPH-DEPENDENT 1-ACYLDIHYDROXYACETONE PHOSPHATE REDUCTASE"/>
    <property type="match status" value="1"/>
</dbReference>
<dbReference type="GO" id="GO:0006654">
    <property type="term" value="P:phosphatidic acid biosynthetic process"/>
    <property type="evidence" value="ECO:0007669"/>
    <property type="project" value="TreeGrafter"/>
</dbReference>
<comment type="caution">
    <text evidence="5">The sequence shown here is derived from an EMBL/GenBank/DDBJ whole genome shotgun (WGS) entry which is preliminary data.</text>
</comment>
<keyword evidence="6" id="KW-1185">Reference proteome</keyword>
<dbReference type="GO" id="GO:0004806">
    <property type="term" value="F:triacylglycerol lipase activity"/>
    <property type="evidence" value="ECO:0007669"/>
    <property type="project" value="TreeGrafter"/>
</dbReference>
<keyword evidence="3" id="KW-0560">Oxidoreductase</keyword>
<dbReference type="InterPro" id="IPR036291">
    <property type="entry name" value="NAD(P)-bd_dom_sf"/>
</dbReference>
<dbReference type="GO" id="GO:0000140">
    <property type="term" value="F:acylglycerone-phosphate reductase (NADP+) activity"/>
    <property type="evidence" value="ECO:0007669"/>
    <property type="project" value="TreeGrafter"/>
</dbReference>
<dbReference type="Proteomes" id="UP000266272">
    <property type="component" value="Unassembled WGS sequence"/>
</dbReference>
<feature type="transmembrane region" description="Helical" evidence="4">
    <location>
        <begin position="36"/>
        <end position="60"/>
    </location>
</feature>
<reference evidence="5 6" key="1">
    <citation type="journal article" date="2018" name="PLoS Pathog.">
        <title>Evolution of structural diversity of trichothecenes, a family of toxins produced by plant pathogenic and entomopathogenic fungi.</title>
        <authorList>
            <person name="Proctor R.H."/>
            <person name="McCormick S.P."/>
            <person name="Kim H.S."/>
            <person name="Cardoza R.E."/>
            <person name="Stanley A.M."/>
            <person name="Lindo L."/>
            <person name="Kelly A."/>
            <person name="Brown D.W."/>
            <person name="Lee T."/>
            <person name="Vaughan M.M."/>
            <person name="Alexander N.J."/>
            <person name="Busman M."/>
            <person name="Gutierrez S."/>
        </authorList>
    </citation>
    <scope>NUCLEOTIDE SEQUENCE [LARGE SCALE GENOMIC DNA]</scope>
    <source>
        <strain evidence="5 6">IBT 40837</strain>
    </source>
</reference>
<keyword evidence="4" id="KW-0472">Membrane</keyword>
<gene>
    <name evidence="5" type="ORF">TARUN_49</name>
</gene>
<evidence type="ECO:0000256" key="4">
    <source>
        <dbReference type="SAM" id="Phobius"/>
    </source>
</evidence>
<evidence type="ECO:0000256" key="3">
    <source>
        <dbReference type="ARBA" id="ARBA00023002"/>
    </source>
</evidence>
<dbReference type="PANTHER" id="PTHR44169">
    <property type="entry name" value="NADPH-DEPENDENT 1-ACYLDIHYDROXYACETONE PHOSPHATE REDUCTASE"/>
    <property type="match status" value="1"/>
</dbReference>
<keyword evidence="4" id="KW-1133">Transmembrane helix</keyword>
<dbReference type="GO" id="GO:0005811">
    <property type="term" value="C:lipid droplet"/>
    <property type="evidence" value="ECO:0007669"/>
    <property type="project" value="TreeGrafter"/>
</dbReference>
<dbReference type="STRING" id="490622.A0A395P2F1"/>
<evidence type="ECO:0000313" key="6">
    <source>
        <dbReference type="Proteomes" id="UP000266272"/>
    </source>
</evidence>
<protein>
    <submittedName>
        <fullName evidence="5">Short chain dehydrogenase reductase</fullName>
    </submittedName>
</protein>
<dbReference type="OrthoDB" id="2102561at2759"/>
<proteinExistence type="inferred from homology"/>
<organism evidence="5 6">
    <name type="scientific">Trichoderma arundinaceum</name>
    <dbReference type="NCBI Taxonomy" id="490622"/>
    <lineage>
        <taxon>Eukaryota</taxon>
        <taxon>Fungi</taxon>
        <taxon>Dikarya</taxon>
        <taxon>Ascomycota</taxon>
        <taxon>Pezizomycotina</taxon>
        <taxon>Sordariomycetes</taxon>
        <taxon>Hypocreomycetidae</taxon>
        <taxon>Hypocreales</taxon>
        <taxon>Hypocreaceae</taxon>
        <taxon>Trichoderma</taxon>
    </lineage>
</organism>
<dbReference type="Gene3D" id="3.40.50.720">
    <property type="entry name" value="NAD(P)-binding Rossmann-like Domain"/>
    <property type="match status" value="1"/>
</dbReference>
<comment type="similarity">
    <text evidence="1">Belongs to the short-chain dehydrogenases/reductases (SDR) family.</text>
</comment>
<evidence type="ECO:0000256" key="1">
    <source>
        <dbReference type="ARBA" id="ARBA00006484"/>
    </source>
</evidence>
<dbReference type="SUPFAM" id="SSF51735">
    <property type="entry name" value="NAD(P)-binding Rossmann-fold domains"/>
    <property type="match status" value="1"/>
</dbReference>
<accession>A0A395P2F1</accession>
<dbReference type="InterPro" id="IPR002347">
    <property type="entry name" value="SDR_fam"/>
</dbReference>
<dbReference type="EMBL" id="PXOA01000006">
    <property type="protein sequence ID" value="RFU82107.1"/>
    <property type="molecule type" value="Genomic_DNA"/>
</dbReference>
<evidence type="ECO:0000256" key="2">
    <source>
        <dbReference type="ARBA" id="ARBA00022857"/>
    </source>
</evidence>
<dbReference type="GO" id="GO:0019433">
    <property type="term" value="P:triglyceride catabolic process"/>
    <property type="evidence" value="ECO:0007669"/>
    <property type="project" value="TreeGrafter"/>
</dbReference>
<keyword evidence="2" id="KW-0521">NADP</keyword>
<dbReference type="GO" id="GO:0005783">
    <property type="term" value="C:endoplasmic reticulum"/>
    <property type="evidence" value="ECO:0007669"/>
    <property type="project" value="TreeGrafter"/>
</dbReference>
<dbReference type="AlphaFoldDB" id="A0A395P2F1"/>
<sequence length="124" mass="13078">MGVEVEKVTGGKLDILVNNAGILTRGALADVSPEHIYTIFNTNVFGLMAVVSSVLPLLIATKGTIVNISSASSVTPFPFKGPYAMTKAALNSYGRTLAIELSPFDVRVLTCPTGLYKAMAGRMN</sequence>